<evidence type="ECO:0000313" key="4">
    <source>
        <dbReference type="Proteomes" id="UP000324022"/>
    </source>
</evidence>
<feature type="coiled-coil region" evidence="1">
    <location>
        <begin position="498"/>
        <end position="539"/>
    </location>
</feature>
<feature type="compositionally biased region" description="Basic and acidic residues" evidence="2">
    <location>
        <begin position="160"/>
        <end position="173"/>
    </location>
</feature>
<dbReference type="OrthoDB" id="2556216at2759"/>
<feature type="compositionally biased region" description="Low complexity" evidence="2">
    <location>
        <begin position="395"/>
        <end position="406"/>
    </location>
</feature>
<feature type="compositionally biased region" description="Low complexity" evidence="2">
    <location>
        <begin position="215"/>
        <end position="229"/>
    </location>
</feature>
<accession>A0A5C3ELE2</accession>
<reference evidence="3 4" key="1">
    <citation type="submission" date="2018-03" db="EMBL/GenBank/DDBJ databases">
        <authorList>
            <person name="Guldener U."/>
        </authorList>
    </citation>
    <scope>NUCLEOTIDE SEQUENCE [LARGE SCALE GENOMIC DNA]</scope>
    <source>
        <strain evidence="3 4">NBRC100155</strain>
    </source>
</reference>
<protein>
    <submittedName>
        <fullName evidence="3">Uncharacterized protein</fullName>
    </submittedName>
</protein>
<evidence type="ECO:0000313" key="3">
    <source>
        <dbReference type="EMBL" id="SPO30331.1"/>
    </source>
</evidence>
<evidence type="ECO:0000256" key="2">
    <source>
        <dbReference type="SAM" id="MobiDB-lite"/>
    </source>
</evidence>
<organism evidence="3 4">
    <name type="scientific">Ustilago trichophora</name>
    <dbReference type="NCBI Taxonomy" id="86804"/>
    <lineage>
        <taxon>Eukaryota</taxon>
        <taxon>Fungi</taxon>
        <taxon>Dikarya</taxon>
        <taxon>Basidiomycota</taxon>
        <taxon>Ustilaginomycotina</taxon>
        <taxon>Ustilaginomycetes</taxon>
        <taxon>Ustilaginales</taxon>
        <taxon>Ustilaginaceae</taxon>
        <taxon>Ustilago</taxon>
    </lineage>
</organism>
<dbReference type="Proteomes" id="UP000324022">
    <property type="component" value="Unassembled WGS sequence"/>
</dbReference>
<feature type="compositionally biased region" description="Basic and acidic residues" evidence="2">
    <location>
        <begin position="249"/>
        <end position="267"/>
    </location>
</feature>
<feature type="compositionally biased region" description="Basic and acidic residues" evidence="2">
    <location>
        <begin position="34"/>
        <end position="44"/>
    </location>
</feature>
<name>A0A5C3ELE2_9BASI</name>
<feature type="compositionally biased region" description="Basic and acidic residues" evidence="2">
    <location>
        <begin position="78"/>
        <end position="130"/>
    </location>
</feature>
<feature type="compositionally biased region" description="Low complexity" evidence="2">
    <location>
        <begin position="413"/>
        <end position="448"/>
    </location>
</feature>
<proteinExistence type="predicted"/>
<gene>
    <name evidence="3" type="ORF">UTRI_05795</name>
</gene>
<dbReference type="EMBL" id="OOIN01000032">
    <property type="protein sequence ID" value="SPO30331.1"/>
    <property type="molecule type" value="Genomic_DNA"/>
</dbReference>
<dbReference type="AlphaFoldDB" id="A0A5C3ELE2"/>
<keyword evidence="1" id="KW-0175">Coiled coil</keyword>
<sequence length="559" mass="61441">MSDRYHGSAYRGGGRGPPRDDRRYAPRHHHHHREDHDYGYDARESYPSSYYPDPRGGYGGESRPRRVHKAIPPPRPWDYSRRPLPRNEQERMELEREREAWEAKEEERYRQRMEERERERESERDRERAGPGRGPPVRHGGGWGDYDADERMYRAAGPEGYDRERARHADHLPPRRPRSRSPGVDPRYDQRGSYGRTSIGSSEGRERELDHSTGAAPSAAERSAPASSYHARRSPPPSSATSASASHLDTPEAPRFRPDARDMDPRSTPRGPASREAGFISTPPTGPRASRGPPMAPSSAYRGGPRESSGPGLTGPYTPGGSDREASSYLSLSNVRFPRSARDGPPPSGGAYRGGHPSFGRGRRDTNPYDSTYLEDEGGYRGYGGAHPGSSPHETSPYSPSTSITPGGHLAAPRLSRTSSSQTPTTPAAGPSNSNIATGPSAAIASPSTTTTITTPAIPHFSLAYKLTPDLDAELLSLENARNTFITNSVLGSKRTAIRLARAQLKDAELDHASATNRRQAAEKSLEVARETADAYSLEENRKEELLKLINSQLQHPVV</sequence>
<feature type="compositionally biased region" description="Low complexity" evidence="2">
    <location>
        <begin position="308"/>
        <end position="321"/>
    </location>
</feature>
<feature type="region of interest" description="Disordered" evidence="2">
    <location>
        <begin position="1"/>
        <end position="448"/>
    </location>
</feature>
<keyword evidence="4" id="KW-1185">Reference proteome</keyword>
<evidence type="ECO:0000256" key="1">
    <source>
        <dbReference type="SAM" id="Coils"/>
    </source>
</evidence>